<dbReference type="EMBL" id="BPMK01000014">
    <property type="protein sequence ID" value="GIZ53044.1"/>
    <property type="molecule type" value="Genomic_DNA"/>
</dbReference>
<proteinExistence type="predicted"/>
<feature type="compositionally biased region" description="Basic and acidic residues" evidence="1">
    <location>
        <begin position="79"/>
        <end position="105"/>
    </location>
</feature>
<evidence type="ECO:0000313" key="3">
    <source>
        <dbReference type="EMBL" id="GIZ53044.1"/>
    </source>
</evidence>
<evidence type="ECO:0000256" key="2">
    <source>
        <dbReference type="SAM" id="SignalP"/>
    </source>
</evidence>
<reference evidence="3 4" key="1">
    <citation type="journal article" date="2022" name="Int. J. Syst. Evol. Microbiol.">
        <title>Noviherbaspirillum aridicola sp. nov., isolated from an arid soil in Pakistan.</title>
        <authorList>
            <person name="Khan I.U."/>
            <person name="Saqib M."/>
            <person name="Amin A."/>
            <person name="Hussain F."/>
            <person name="Li L."/>
            <person name="Liu Y.H."/>
            <person name="Fang B.Z."/>
            <person name="Ahmed I."/>
            <person name="Li W.J."/>
        </authorList>
    </citation>
    <scope>NUCLEOTIDE SEQUENCE [LARGE SCALE GENOMIC DNA]</scope>
    <source>
        <strain evidence="3 4">NCCP-691</strain>
    </source>
</reference>
<evidence type="ECO:0000313" key="4">
    <source>
        <dbReference type="Proteomes" id="UP000887222"/>
    </source>
</evidence>
<keyword evidence="4" id="KW-1185">Reference proteome</keyword>
<organism evidence="3 4">
    <name type="scientific">Noviherbaspirillum aridicola</name>
    <dbReference type="NCBI Taxonomy" id="2849687"/>
    <lineage>
        <taxon>Bacteria</taxon>
        <taxon>Pseudomonadati</taxon>
        <taxon>Pseudomonadota</taxon>
        <taxon>Betaproteobacteria</taxon>
        <taxon>Burkholderiales</taxon>
        <taxon>Oxalobacteraceae</taxon>
        <taxon>Noviherbaspirillum</taxon>
    </lineage>
</organism>
<accession>A0ABQ4Q8L6</accession>
<evidence type="ECO:0000256" key="1">
    <source>
        <dbReference type="SAM" id="MobiDB-lite"/>
    </source>
</evidence>
<dbReference type="RefSeq" id="WP_220809470.1">
    <property type="nucleotide sequence ID" value="NZ_BPMK01000014.1"/>
</dbReference>
<dbReference type="Proteomes" id="UP000887222">
    <property type="component" value="Unassembled WGS sequence"/>
</dbReference>
<protein>
    <submittedName>
        <fullName evidence="3">Uncharacterized protein</fullName>
    </submittedName>
</protein>
<name>A0ABQ4Q8L6_9BURK</name>
<feature type="signal peptide" evidence="2">
    <location>
        <begin position="1"/>
        <end position="20"/>
    </location>
</feature>
<keyword evidence="2" id="KW-0732">Signal</keyword>
<gene>
    <name evidence="3" type="ORF">NCCP691_30580</name>
</gene>
<feature type="chain" id="PRO_5046889161" evidence="2">
    <location>
        <begin position="21"/>
        <end position="105"/>
    </location>
</feature>
<comment type="caution">
    <text evidence="3">The sequence shown here is derived from an EMBL/GenBank/DDBJ whole genome shotgun (WGS) entry which is preliminary data.</text>
</comment>
<feature type="region of interest" description="Disordered" evidence="1">
    <location>
        <begin position="18"/>
        <end position="105"/>
    </location>
</feature>
<sequence>MKTVALVLLTALAASAQAQMAVPAPSPGDAPIRRPADPGMSRSPANSGAVVVPPSTGNEEIVKTPPKNVDPAIDDATGDVDRRNRRLSEDKDKDRPGNRDKDKTR</sequence>